<name>A0A6L3GNP2_BACFG</name>
<dbReference type="Proteomes" id="UP000479773">
    <property type="component" value="Unassembled WGS sequence"/>
</dbReference>
<protein>
    <submittedName>
        <fullName evidence="2">Uncharacterized protein</fullName>
    </submittedName>
</protein>
<evidence type="ECO:0000313" key="2">
    <source>
        <dbReference type="EMBL" id="KAA4738521.1"/>
    </source>
</evidence>
<gene>
    <name evidence="2" type="ORF">F3B44_26645</name>
</gene>
<evidence type="ECO:0000256" key="1">
    <source>
        <dbReference type="SAM" id="MobiDB-lite"/>
    </source>
</evidence>
<sequence length="168" mass="19262">HEEKELNLYYDRAGNNFEKQKEDYARKLKQAIEIDGDGNRTGWAVNLMSRKQSNIRQDEEYDFMQELMTGDNDALPTLLVDAVNCRETISSIEKAPAGIRYKGQQKIIYKVKKSEKLEPKKLPMLSTNFSDAFKYLMMRGAWRRAVRGKSGRSRSGPYMPGLDDLTGG</sequence>
<organism evidence="2 3">
    <name type="scientific">Bacteroides fragilis</name>
    <dbReference type="NCBI Taxonomy" id="817"/>
    <lineage>
        <taxon>Bacteria</taxon>
        <taxon>Pseudomonadati</taxon>
        <taxon>Bacteroidota</taxon>
        <taxon>Bacteroidia</taxon>
        <taxon>Bacteroidales</taxon>
        <taxon>Bacteroidaceae</taxon>
        <taxon>Bacteroides</taxon>
    </lineage>
</organism>
<reference evidence="2 3" key="1">
    <citation type="journal article" date="2019" name="Nat. Med.">
        <title>A library of human gut bacterial isolates paired with longitudinal multiomics data enables mechanistic microbiome research.</title>
        <authorList>
            <person name="Poyet M."/>
            <person name="Groussin M."/>
            <person name="Gibbons S.M."/>
            <person name="Avila-Pacheco J."/>
            <person name="Jiang X."/>
            <person name="Kearney S.M."/>
            <person name="Perrotta A.R."/>
            <person name="Berdy B."/>
            <person name="Zhao S."/>
            <person name="Lieberman T.D."/>
            <person name="Swanson P.K."/>
            <person name="Smith M."/>
            <person name="Roesemann S."/>
            <person name="Alexander J.E."/>
            <person name="Rich S.A."/>
            <person name="Livny J."/>
            <person name="Vlamakis H."/>
            <person name="Clish C."/>
            <person name="Bullock K."/>
            <person name="Deik A."/>
            <person name="Scott J."/>
            <person name="Pierce K.A."/>
            <person name="Xavier R.J."/>
            <person name="Alm E.J."/>
        </authorList>
    </citation>
    <scope>NUCLEOTIDE SEQUENCE [LARGE SCALE GENOMIC DNA]</scope>
    <source>
        <strain evidence="2 3">BIOML-A106</strain>
    </source>
</reference>
<evidence type="ECO:0000313" key="3">
    <source>
        <dbReference type="Proteomes" id="UP000479773"/>
    </source>
</evidence>
<comment type="caution">
    <text evidence="2">The sequence shown here is derived from an EMBL/GenBank/DDBJ whole genome shotgun (WGS) entry which is preliminary data.</text>
</comment>
<accession>A0A6L3GNP2</accession>
<dbReference type="AlphaFoldDB" id="A0A6L3GNP2"/>
<feature type="non-terminal residue" evidence="2">
    <location>
        <position position="1"/>
    </location>
</feature>
<proteinExistence type="predicted"/>
<feature type="region of interest" description="Disordered" evidence="1">
    <location>
        <begin position="148"/>
        <end position="168"/>
    </location>
</feature>
<dbReference type="EMBL" id="VWEQ01000247">
    <property type="protein sequence ID" value="KAA4738521.1"/>
    <property type="molecule type" value="Genomic_DNA"/>
</dbReference>